<dbReference type="AlphaFoldDB" id="A0A4R5QN97"/>
<dbReference type="CDD" id="cd00082">
    <property type="entry name" value="HisKA"/>
    <property type="match status" value="1"/>
</dbReference>
<comment type="caution">
    <text evidence="9">The sequence shown here is derived from an EMBL/GenBank/DDBJ whole genome shotgun (WGS) entry which is preliminary data.</text>
</comment>
<dbReference type="GO" id="GO:0000155">
    <property type="term" value="F:phosphorelay sensor kinase activity"/>
    <property type="evidence" value="ECO:0007669"/>
    <property type="project" value="InterPro"/>
</dbReference>
<dbReference type="Gene3D" id="3.30.450.20">
    <property type="entry name" value="PAS domain"/>
    <property type="match status" value="2"/>
</dbReference>
<dbReference type="InterPro" id="IPR036890">
    <property type="entry name" value="HATPase_C_sf"/>
</dbReference>
<dbReference type="InterPro" id="IPR005467">
    <property type="entry name" value="His_kinase_dom"/>
</dbReference>
<keyword evidence="6" id="KW-0812">Transmembrane</keyword>
<dbReference type="PROSITE" id="PS50109">
    <property type="entry name" value="HIS_KIN"/>
    <property type="match status" value="1"/>
</dbReference>
<evidence type="ECO:0000256" key="5">
    <source>
        <dbReference type="PROSITE-ProRule" id="PRU00169"/>
    </source>
</evidence>
<dbReference type="SUPFAM" id="SSF55874">
    <property type="entry name" value="ATPase domain of HSP90 chaperone/DNA topoisomerase II/histidine kinase"/>
    <property type="match status" value="1"/>
</dbReference>
<evidence type="ECO:0000259" key="7">
    <source>
        <dbReference type="PROSITE" id="PS50109"/>
    </source>
</evidence>
<dbReference type="EC" id="2.7.13.3" evidence="2"/>
<dbReference type="Gene3D" id="1.10.287.130">
    <property type="match status" value="1"/>
</dbReference>
<gene>
    <name evidence="9" type="ORF">E2C06_02345</name>
</gene>
<dbReference type="InterPro" id="IPR011006">
    <property type="entry name" value="CheY-like_superfamily"/>
</dbReference>
<reference evidence="9 10" key="1">
    <citation type="journal article" date="2016" name="J. Microbiol.">
        <title>Dankookia rubra gen. nov., sp. nov., an alphaproteobacterium isolated from sediment of a shallow stream.</title>
        <authorList>
            <person name="Kim W.H."/>
            <person name="Kim D.H."/>
            <person name="Kang K."/>
            <person name="Ahn T.Y."/>
        </authorList>
    </citation>
    <scope>NUCLEOTIDE SEQUENCE [LARGE SCALE GENOMIC DNA]</scope>
    <source>
        <strain evidence="9 10">JCM30602</strain>
    </source>
</reference>
<dbReference type="SMART" id="SM00448">
    <property type="entry name" value="REC"/>
    <property type="match status" value="1"/>
</dbReference>
<dbReference type="Gene3D" id="3.40.50.2300">
    <property type="match status" value="1"/>
</dbReference>
<sequence length="713" mass="76097">MDLIPPRTEDPDEAWGRGPRRGLAILLLVLGLIWAAAAILLAHGRAAALDQSFAWAEAQSSTAAQTLLNSFEAVRSLHDLVRVRQALLQLGDVPGAPAVEALLTATAREGRFGVVQVAVIGPDGIQRWGSAPGAAGTDLADRDHFRIHAVGGERGLAVSRPLIGRTTGRWSVQVTRRLEATDGSFQGVAVVSLDPIALSRELQSQLAGPGRMVVVRRLQDGSLIARGHDPEGTLGRDPSPDHAILPAARASPAGRLTYSSTRDGRHLLAGYQVPRDLPLVVGVVFEEARELQAWRQQRNVVLAGAVALSLAVGTLFAMWLGRRRIRRAQQRLARERIEAAEALARQRAEILAVMAHEIRTPLTGVLGFGELLAAAPLPAEQHRHAEVVVETGRVLLSVVNDILDLAKIEAGRVSLEMQPFEVSEVLRQSLALSQTLAGEKGLRITLQADPSLPAWVSGDATRLRQVLGNLLSNAVKFTERGSVTLRARALGPASAGVVRLRVETEDTGIGIPAEAQSRLFEMFEQTETGRRFGGTGLGLAICRRLIEAMGGSIGVASEPGRGSVFWFELPMRLAAAPGRAESPVVQGGPPLDVLVADDVATNRILIRAYLVAAGHHVTLVEDGIEAVAAAQARRFDAILMDVNMPGMDGTEATQRVRMGKGPNARTPIIALTASASREERERVQAAGMTLHLAKPVSRVTLLQALRQVAAPTA</sequence>
<dbReference type="PRINTS" id="PR00344">
    <property type="entry name" value="BCTRLSENSOR"/>
</dbReference>
<feature type="transmembrane region" description="Helical" evidence="6">
    <location>
        <begin position="23"/>
        <end position="42"/>
    </location>
</feature>
<dbReference type="Proteomes" id="UP000295096">
    <property type="component" value="Unassembled WGS sequence"/>
</dbReference>
<evidence type="ECO:0000256" key="1">
    <source>
        <dbReference type="ARBA" id="ARBA00000085"/>
    </source>
</evidence>
<dbReference type="EMBL" id="SMSJ01000002">
    <property type="protein sequence ID" value="TDH64207.1"/>
    <property type="molecule type" value="Genomic_DNA"/>
</dbReference>
<dbReference type="FunFam" id="3.30.565.10:FF:000010">
    <property type="entry name" value="Sensor histidine kinase RcsC"/>
    <property type="match status" value="1"/>
</dbReference>
<dbReference type="CDD" id="cd16922">
    <property type="entry name" value="HATPase_EvgS-ArcB-TorS-like"/>
    <property type="match status" value="1"/>
</dbReference>
<dbReference type="CDD" id="cd12914">
    <property type="entry name" value="PDC1_DGC_like"/>
    <property type="match status" value="1"/>
</dbReference>
<dbReference type="Pfam" id="PF02518">
    <property type="entry name" value="HATPase_c"/>
    <property type="match status" value="1"/>
</dbReference>
<keyword evidence="3 5" id="KW-0597">Phosphoprotein</keyword>
<dbReference type="Gene3D" id="3.30.565.10">
    <property type="entry name" value="Histidine kinase-like ATPase, C-terminal domain"/>
    <property type="match status" value="1"/>
</dbReference>
<evidence type="ECO:0000313" key="9">
    <source>
        <dbReference type="EMBL" id="TDH64207.1"/>
    </source>
</evidence>
<name>A0A4R5QN97_9PROT</name>
<accession>A0A4R5QN97</accession>
<dbReference type="RefSeq" id="WP_133286972.1">
    <property type="nucleotide sequence ID" value="NZ_SMSJ01000002.1"/>
</dbReference>
<evidence type="ECO:0000256" key="6">
    <source>
        <dbReference type="SAM" id="Phobius"/>
    </source>
</evidence>
<evidence type="ECO:0000259" key="8">
    <source>
        <dbReference type="PROSITE" id="PS50110"/>
    </source>
</evidence>
<feature type="transmembrane region" description="Helical" evidence="6">
    <location>
        <begin position="300"/>
        <end position="321"/>
    </location>
</feature>
<dbReference type="Pfam" id="PF00512">
    <property type="entry name" value="HisKA"/>
    <property type="match status" value="1"/>
</dbReference>
<dbReference type="InterPro" id="IPR004358">
    <property type="entry name" value="Sig_transdc_His_kin-like_C"/>
</dbReference>
<evidence type="ECO:0000313" key="10">
    <source>
        <dbReference type="Proteomes" id="UP000295096"/>
    </source>
</evidence>
<evidence type="ECO:0000256" key="2">
    <source>
        <dbReference type="ARBA" id="ARBA00012438"/>
    </source>
</evidence>
<feature type="domain" description="Response regulatory" evidence="8">
    <location>
        <begin position="592"/>
        <end position="709"/>
    </location>
</feature>
<comment type="catalytic activity">
    <reaction evidence="1">
        <text>ATP + protein L-histidine = ADP + protein N-phospho-L-histidine.</text>
        <dbReference type="EC" id="2.7.13.3"/>
    </reaction>
</comment>
<protein>
    <recommendedName>
        <fullName evidence="2">histidine kinase</fullName>
        <ecNumber evidence="2">2.7.13.3</ecNumber>
    </recommendedName>
</protein>
<dbReference type="PANTHER" id="PTHR45339:SF5">
    <property type="entry name" value="HISTIDINE KINASE"/>
    <property type="match status" value="1"/>
</dbReference>
<keyword evidence="4" id="KW-0902">Two-component regulatory system</keyword>
<dbReference type="InterPro" id="IPR001789">
    <property type="entry name" value="Sig_transdc_resp-reg_receiver"/>
</dbReference>
<dbReference type="CDD" id="cd17546">
    <property type="entry name" value="REC_hyHK_CKI1_RcsC-like"/>
    <property type="match status" value="1"/>
</dbReference>
<proteinExistence type="predicted"/>
<dbReference type="PROSITE" id="PS50110">
    <property type="entry name" value="RESPONSE_REGULATORY"/>
    <property type="match status" value="1"/>
</dbReference>
<dbReference type="SMART" id="SM00387">
    <property type="entry name" value="HATPase_c"/>
    <property type="match status" value="1"/>
</dbReference>
<keyword evidence="6" id="KW-0472">Membrane</keyword>
<feature type="modified residue" description="4-aspartylphosphate" evidence="5">
    <location>
        <position position="641"/>
    </location>
</feature>
<dbReference type="SUPFAM" id="SSF52172">
    <property type="entry name" value="CheY-like"/>
    <property type="match status" value="1"/>
</dbReference>
<feature type="domain" description="Histidine kinase" evidence="7">
    <location>
        <begin position="353"/>
        <end position="573"/>
    </location>
</feature>
<organism evidence="9 10">
    <name type="scientific">Dankookia rubra</name>
    <dbReference type="NCBI Taxonomy" id="1442381"/>
    <lineage>
        <taxon>Bacteria</taxon>
        <taxon>Pseudomonadati</taxon>
        <taxon>Pseudomonadota</taxon>
        <taxon>Alphaproteobacteria</taxon>
        <taxon>Acetobacterales</taxon>
        <taxon>Roseomonadaceae</taxon>
        <taxon>Dankookia</taxon>
    </lineage>
</organism>
<keyword evidence="10" id="KW-1185">Reference proteome</keyword>
<evidence type="ECO:0000256" key="4">
    <source>
        <dbReference type="ARBA" id="ARBA00023012"/>
    </source>
</evidence>
<dbReference type="Pfam" id="PF00072">
    <property type="entry name" value="Response_reg"/>
    <property type="match status" value="1"/>
</dbReference>
<dbReference type="InterPro" id="IPR003594">
    <property type="entry name" value="HATPase_dom"/>
</dbReference>
<dbReference type="SMART" id="SM00388">
    <property type="entry name" value="HisKA"/>
    <property type="match status" value="1"/>
</dbReference>
<dbReference type="SUPFAM" id="SSF47384">
    <property type="entry name" value="Homodimeric domain of signal transducing histidine kinase"/>
    <property type="match status" value="1"/>
</dbReference>
<dbReference type="InterPro" id="IPR036097">
    <property type="entry name" value="HisK_dim/P_sf"/>
</dbReference>
<dbReference type="OrthoDB" id="9813151at2"/>
<dbReference type="PANTHER" id="PTHR45339">
    <property type="entry name" value="HYBRID SIGNAL TRANSDUCTION HISTIDINE KINASE J"/>
    <property type="match status" value="1"/>
</dbReference>
<evidence type="ECO:0000256" key="3">
    <source>
        <dbReference type="ARBA" id="ARBA00022553"/>
    </source>
</evidence>
<dbReference type="InterPro" id="IPR003661">
    <property type="entry name" value="HisK_dim/P_dom"/>
</dbReference>
<keyword evidence="6" id="KW-1133">Transmembrane helix</keyword>